<evidence type="ECO:0000313" key="3">
    <source>
        <dbReference type="Proteomes" id="UP000015105"/>
    </source>
</evidence>
<protein>
    <submittedName>
        <fullName evidence="2">Uncharacterized protein</fullName>
    </submittedName>
</protein>
<feature type="compositionally biased region" description="Pro residues" evidence="1">
    <location>
        <begin position="21"/>
        <end position="30"/>
    </location>
</feature>
<accession>A0A453L744</accession>
<evidence type="ECO:0000313" key="2">
    <source>
        <dbReference type="EnsemblPlants" id="AET5Gv20651500.6"/>
    </source>
</evidence>
<reference evidence="2" key="4">
    <citation type="submission" date="2019-03" db="UniProtKB">
        <authorList>
            <consortium name="EnsemblPlants"/>
        </authorList>
    </citation>
    <scope>IDENTIFICATION</scope>
</reference>
<dbReference type="Proteomes" id="UP000015105">
    <property type="component" value="Chromosome 5D"/>
</dbReference>
<dbReference type="EnsemblPlants" id="AET5Gv20651500.6">
    <property type="protein sequence ID" value="AET5Gv20651500.6"/>
    <property type="gene ID" value="AET5Gv20651500"/>
</dbReference>
<dbReference type="Gramene" id="AET5Gv20651500.6">
    <property type="protein sequence ID" value="AET5Gv20651500.6"/>
    <property type="gene ID" value="AET5Gv20651500"/>
</dbReference>
<keyword evidence="3" id="KW-1185">Reference proteome</keyword>
<reference evidence="2" key="3">
    <citation type="journal article" date="2017" name="Nature">
        <title>Genome sequence of the progenitor of the wheat D genome Aegilops tauschii.</title>
        <authorList>
            <person name="Luo M.C."/>
            <person name="Gu Y.Q."/>
            <person name="Puiu D."/>
            <person name="Wang H."/>
            <person name="Twardziok S.O."/>
            <person name="Deal K.R."/>
            <person name="Huo N."/>
            <person name="Zhu T."/>
            <person name="Wang L."/>
            <person name="Wang Y."/>
            <person name="McGuire P.E."/>
            <person name="Liu S."/>
            <person name="Long H."/>
            <person name="Ramasamy R.K."/>
            <person name="Rodriguez J.C."/>
            <person name="Van S.L."/>
            <person name="Yuan L."/>
            <person name="Wang Z."/>
            <person name="Xia Z."/>
            <person name="Xiao L."/>
            <person name="Anderson O.D."/>
            <person name="Ouyang S."/>
            <person name="Liang Y."/>
            <person name="Zimin A.V."/>
            <person name="Pertea G."/>
            <person name="Qi P."/>
            <person name="Bennetzen J.L."/>
            <person name="Dai X."/>
            <person name="Dawson M.W."/>
            <person name="Muller H.G."/>
            <person name="Kugler K."/>
            <person name="Rivarola-Duarte L."/>
            <person name="Spannagl M."/>
            <person name="Mayer K.F.X."/>
            <person name="Lu F.H."/>
            <person name="Bevan M.W."/>
            <person name="Leroy P."/>
            <person name="Li P."/>
            <person name="You F.M."/>
            <person name="Sun Q."/>
            <person name="Liu Z."/>
            <person name="Lyons E."/>
            <person name="Wicker T."/>
            <person name="Salzberg S.L."/>
            <person name="Devos K.M."/>
            <person name="Dvorak J."/>
        </authorList>
    </citation>
    <scope>NUCLEOTIDE SEQUENCE [LARGE SCALE GENOMIC DNA]</scope>
    <source>
        <strain evidence="2">cv. AL8/78</strain>
    </source>
</reference>
<organism evidence="2 3">
    <name type="scientific">Aegilops tauschii subsp. strangulata</name>
    <name type="common">Goatgrass</name>
    <dbReference type="NCBI Taxonomy" id="200361"/>
    <lineage>
        <taxon>Eukaryota</taxon>
        <taxon>Viridiplantae</taxon>
        <taxon>Streptophyta</taxon>
        <taxon>Embryophyta</taxon>
        <taxon>Tracheophyta</taxon>
        <taxon>Spermatophyta</taxon>
        <taxon>Magnoliopsida</taxon>
        <taxon>Liliopsida</taxon>
        <taxon>Poales</taxon>
        <taxon>Poaceae</taxon>
        <taxon>BOP clade</taxon>
        <taxon>Pooideae</taxon>
        <taxon>Triticodae</taxon>
        <taxon>Triticeae</taxon>
        <taxon>Triticinae</taxon>
        <taxon>Aegilops</taxon>
    </lineage>
</organism>
<reference evidence="3" key="2">
    <citation type="journal article" date="2017" name="Nat. Plants">
        <title>The Aegilops tauschii genome reveals multiple impacts of transposons.</title>
        <authorList>
            <person name="Zhao G."/>
            <person name="Zou C."/>
            <person name="Li K."/>
            <person name="Wang K."/>
            <person name="Li T."/>
            <person name="Gao L."/>
            <person name="Zhang X."/>
            <person name="Wang H."/>
            <person name="Yang Z."/>
            <person name="Liu X."/>
            <person name="Jiang W."/>
            <person name="Mao L."/>
            <person name="Kong X."/>
            <person name="Jiao Y."/>
            <person name="Jia J."/>
        </authorList>
    </citation>
    <scope>NUCLEOTIDE SEQUENCE [LARGE SCALE GENOMIC DNA]</scope>
    <source>
        <strain evidence="3">cv. AL8/78</strain>
    </source>
</reference>
<evidence type="ECO:0000256" key="1">
    <source>
        <dbReference type="SAM" id="MobiDB-lite"/>
    </source>
</evidence>
<sequence>MIPIVPLPSSKAASSLNPYLNLPPRPPSGPPHVNARSLSNVDSARPRATEQGHGGVHG</sequence>
<feature type="region of interest" description="Disordered" evidence="1">
    <location>
        <begin position="1"/>
        <end position="58"/>
    </location>
</feature>
<reference evidence="3" key="1">
    <citation type="journal article" date="2014" name="Science">
        <title>Ancient hybridizations among the ancestral genomes of bread wheat.</title>
        <authorList>
            <consortium name="International Wheat Genome Sequencing Consortium,"/>
            <person name="Marcussen T."/>
            <person name="Sandve S.R."/>
            <person name="Heier L."/>
            <person name="Spannagl M."/>
            <person name="Pfeifer M."/>
            <person name="Jakobsen K.S."/>
            <person name="Wulff B.B."/>
            <person name="Steuernagel B."/>
            <person name="Mayer K.F."/>
            <person name="Olsen O.A."/>
        </authorList>
    </citation>
    <scope>NUCLEOTIDE SEQUENCE [LARGE SCALE GENOMIC DNA]</scope>
    <source>
        <strain evidence="3">cv. AL8/78</strain>
    </source>
</reference>
<reference evidence="2" key="5">
    <citation type="journal article" date="2021" name="G3 (Bethesda)">
        <title>Aegilops tauschii genome assembly Aet v5.0 features greater sequence contiguity and improved annotation.</title>
        <authorList>
            <person name="Wang L."/>
            <person name="Zhu T."/>
            <person name="Rodriguez J.C."/>
            <person name="Deal K.R."/>
            <person name="Dubcovsky J."/>
            <person name="McGuire P.E."/>
            <person name="Lux T."/>
            <person name="Spannagl M."/>
            <person name="Mayer K.F.X."/>
            <person name="Baldrich P."/>
            <person name="Meyers B.C."/>
            <person name="Huo N."/>
            <person name="Gu Y.Q."/>
            <person name="Zhou H."/>
            <person name="Devos K.M."/>
            <person name="Bennetzen J.L."/>
            <person name="Unver T."/>
            <person name="Budak H."/>
            <person name="Gulick P.J."/>
            <person name="Galiba G."/>
            <person name="Kalapos B."/>
            <person name="Nelson D.R."/>
            <person name="Li P."/>
            <person name="You F.M."/>
            <person name="Luo M.C."/>
            <person name="Dvorak J."/>
        </authorList>
    </citation>
    <scope>NUCLEOTIDE SEQUENCE [LARGE SCALE GENOMIC DNA]</scope>
    <source>
        <strain evidence="2">cv. AL8/78</strain>
    </source>
</reference>
<proteinExistence type="predicted"/>
<dbReference type="AlphaFoldDB" id="A0A453L744"/>
<name>A0A453L744_AEGTS</name>